<organism evidence="6 7">
    <name type="scientific">Metallumcola ferriviriculae</name>
    <dbReference type="NCBI Taxonomy" id="3039180"/>
    <lineage>
        <taxon>Bacteria</taxon>
        <taxon>Bacillati</taxon>
        <taxon>Bacillota</taxon>
        <taxon>Clostridia</taxon>
        <taxon>Neomoorellales</taxon>
        <taxon>Desulfitibacteraceae</taxon>
        <taxon>Metallumcola</taxon>
    </lineage>
</organism>
<evidence type="ECO:0000256" key="3">
    <source>
        <dbReference type="ARBA" id="ARBA00023004"/>
    </source>
</evidence>
<dbReference type="SUPFAM" id="SSF53706">
    <property type="entry name" value="Formate dehydrogenase/DMSO reductase, domains 1-3"/>
    <property type="match status" value="1"/>
</dbReference>
<evidence type="ECO:0000256" key="1">
    <source>
        <dbReference type="ARBA" id="ARBA00010312"/>
    </source>
</evidence>
<keyword evidence="2" id="KW-0479">Metal-binding</keyword>
<dbReference type="KEGG" id="dbc:MFMK1_000480"/>
<evidence type="ECO:0000313" key="7">
    <source>
        <dbReference type="Proteomes" id="UP001329915"/>
    </source>
</evidence>
<protein>
    <submittedName>
        <fullName evidence="6">Molybdopterin-dependent oxidoreductase</fullName>
    </submittedName>
</protein>
<evidence type="ECO:0000256" key="2">
    <source>
        <dbReference type="ARBA" id="ARBA00022723"/>
    </source>
</evidence>
<dbReference type="Proteomes" id="UP001329915">
    <property type="component" value="Chromosome"/>
</dbReference>
<evidence type="ECO:0000313" key="6">
    <source>
        <dbReference type="EMBL" id="WRO20691.1"/>
    </source>
</evidence>
<proteinExistence type="inferred from homology"/>
<dbReference type="GO" id="GO:0051536">
    <property type="term" value="F:iron-sulfur cluster binding"/>
    <property type="evidence" value="ECO:0007669"/>
    <property type="project" value="UniProtKB-KW"/>
</dbReference>
<dbReference type="InterPro" id="IPR006963">
    <property type="entry name" value="Mopterin_OxRdtase_4Fe-4S_dom"/>
</dbReference>
<dbReference type="AlphaFoldDB" id="A0AAU0UKI9"/>
<dbReference type="Gene3D" id="2.20.25.90">
    <property type="entry name" value="ADC-like domains"/>
    <property type="match status" value="1"/>
</dbReference>
<dbReference type="Gene3D" id="2.40.40.20">
    <property type="match status" value="1"/>
</dbReference>
<evidence type="ECO:0000259" key="5">
    <source>
        <dbReference type="PROSITE" id="PS51669"/>
    </source>
</evidence>
<dbReference type="InterPro" id="IPR009010">
    <property type="entry name" value="Asp_de-COase-like_dom_sf"/>
</dbReference>
<dbReference type="Gene3D" id="3.40.228.10">
    <property type="entry name" value="Dimethylsulfoxide Reductase, domain 2"/>
    <property type="match status" value="1"/>
</dbReference>
<dbReference type="Gene3D" id="3.40.50.740">
    <property type="match status" value="1"/>
</dbReference>
<keyword evidence="4" id="KW-0411">Iron-sulfur</keyword>
<dbReference type="InterPro" id="IPR006656">
    <property type="entry name" value="Mopterin_OxRdtase"/>
</dbReference>
<evidence type="ECO:0000256" key="4">
    <source>
        <dbReference type="ARBA" id="ARBA00023014"/>
    </source>
</evidence>
<accession>A0AAU0UKI9</accession>
<dbReference type="Pfam" id="PF04879">
    <property type="entry name" value="Molybdop_Fe4S4"/>
    <property type="match status" value="1"/>
</dbReference>
<dbReference type="SUPFAM" id="SSF50692">
    <property type="entry name" value="ADC-like"/>
    <property type="match status" value="1"/>
</dbReference>
<dbReference type="Gene3D" id="3.30.2070.10">
    <property type="entry name" value="Formate dehydrogenase/DMSO reductase"/>
    <property type="match status" value="1"/>
</dbReference>
<dbReference type="GO" id="GO:0043546">
    <property type="term" value="F:molybdopterin cofactor binding"/>
    <property type="evidence" value="ECO:0007669"/>
    <property type="project" value="InterPro"/>
</dbReference>
<dbReference type="PROSITE" id="PS51669">
    <property type="entry name" value="4FE4S_MOW_BIS_MGD"/>
    <property type="match status" value="1"/>
</dbReference>
<feature type="domain" description="4Fe-4S Mo/W bis-MGD-type" evidence="5">
    <location>
        <begin position="1"/>
        <end position="58"/>
    </location>
</feature>
<comment type="similarity">
    <text evidence="1">Belongs to the prokaryotic molybdopterin-containing oxidoreductase family.</text>
</comment>
<dbReference type="Pfam" id="PF01568">
    <property type="entry name" value="Molydop_binding"/>
    <property type="match status" value="1"/>
</dbReference>
<dbReference type="CDD" id="cd02766">
    <property type="entry name" value="MopB_3"/>
    <property type="match status" value="1"/>
</dbReference>
<dbReference type="RefSeq" id="WP_366923577.1">
    <property type="nucleotide sequence ID" value="NZ_CP121694.1"/>
</dbReference>
<dbReference type="PANTHER" id="PTHR43742:SF6">
    <property type="entry name" value="OXIDOREDUCTASE YYAE-RELATED"/>
    <property type="match status" value="1"/>
</dbReference>
<keyword evidence="3" id="KW-0408">Iron</keyword>
<dbReference type="PANTHER" id="PTHR43742">
    <property type="entry name" value="TRIMETHYLAMINE-N-OXIDE REDUCTASE"/>
    <property type="match status" value="1"/>
</dbReference>
<sequence>MATFKTMCPLDCFDACVWRVEVNDGKITGVKGDANHPFTRGKVCPKAKRQVERLYSPDRVLHPLRKAGSGWRRVSWDEALSEIAERLTEIAEESGTTAVLHNYDSGSNGLLNNLDRRFFNAFGGGTETQGSLCWGAGSAAQKLDFGECRSNQWEDVLNSNLVVLWGRNVADTNRHLLPFLKQLKEHGGQVAVINPINIKLPFAADIFLPVKPGTDGALALAVGHILCRERWLDLSFISNHVSGFEKYLETVKEYPPERAAEITGLSVESIEEFAAGYGRAGAASIFLGYGMQRYTNGGSSVRAIDALAAVSGNVGKSGGGVNYSYSGYKKPIFADITGKELSHQKRYIKYPCWGDEVLSLTDPPIRAIFVTRSNPVCQLPNTKKVLEAFRRTEFKVTVDFVLNDTAAESDLVLPCATSFEAENIITNGMNQHFGYSPQLVEPRGEVRSDAWIFTELAKRMGLEETFGRYTEAQWLEEALAPLNGYGINLDALKRQSVMDNPLIVPVAWQDKKFTTASGKVELYLGTAADESSAVGHYRPSAEAGGDLIDQEQYPLIMLTPHSGGRIHSQFHDLQDDGSMHMSVLMHPQTAIDYGAVDGGLVLLESPRGQAKGTVKLTEHVLAGVVVIESGWWIKYGGGVNFLTPDRVSDLGGTAVYYDCRCSVRRITEV</sequence>
<dbReference type="InterPro" id="IPR050612">
    <property type="entry name" value="Prok_Mopterin_Oxidored"/>
</dbReference>
<reference evidence="6 7" key="1">
    <citation type="submission" date="2023-04" db="EMBL/GenBank/DDBJ databases">
        <authorList>
            <person name="Hsu D."/>
        </authorList>
    </citation>
    <scope>NUCLEOTIDE SEQUENCE [LARGE SCALE GENOMIC DNA]</scope>
    <source>
        <strain evidence="6 7">MK1</strain>
    </source>
</reference>
<dbReference type="EMBL" id="CP121694">
    <property type="protein sequence ID" value="WRO20691.1"/>
    <property type="molecule type" value="Genomic_DNA"/>
</dbReference>
<keyword evidence="7" id="KW-1185">Reference proteome</keyword>
<dbReference type="Pfam" id="PF00384">
    <property type="entry name" value="Molybdopterin"/>
    <property type="match status" value="1"/>
</dbReference>
<dbReference type="InterPro" id="IPR006657">
    <property type="entry name" value="MoPterin_dinucl-bd_dom"/>
</dbReference>
<dbReference type="GO" id="GO:0016491">
    <property type="term" value="F:oxidoreductase activity"/>
    <property type="evidence" value="ECO:0007669"/>
    <property type="project" value="InterPro"/>
</dbReference>
<dbReference type="GO" id="GO:0046872">
    <property type="term" value="F:metal ion binding"/>
    <property type="evidence" value="ECO:0007669"/>
    <property type="project" value="UniProtKB-KW"/>
</dbReference>
<gene>
    <name evidence="6" type="ORF">MFMK1_000480</name>
</gene>
<dbReference type="SMART" id="SM00926">
    <property type="entry name" value="Molybdop_Fe4S4"/>
    <property type="match status" value="1"/>
</dbReference>
<name>A0AAU0UKI9_9FIRM</name>